<evidence type="ECO:0000313" key="1">
    <source>
        <dbReference type="EMBL" id="RUO35778.1"/>
    </source>
</evidence>
<dbReference type="RefSeq" id="WP_126776155.1">
    <property type="nucleotide sequence ID" value="NZ_PIPM01000002.1"/>
</dbReference>
<evidence type="ECO:0000313" key="2">
    <source>
        <dbReference type="Proteomes" id="UP000288405"/>
    </source>
</evidence>
<dbReference type="Proteomes" id="UP000288405">
    <property type="component" value="Unassembled WGS sequence"/>
</dbReference>
<proteinExistence type="predicted"/>
<protein>
    <submittedName>
        <fullName evidence="1">Uncharacterized protein</fullName>
    </submittedName>
</protein>
<dbReference type="OrthoDB" id="9985051at2"/>
<keyword evidence="2" id="KW-1185">Reference proteome</keyword>
<dbReference type="AlphaFoldDB" id="A0A432WPV8"/>
<gene>
    <name evidence="1" type="ORF">CWE11_03195</name>
</gene>
<accession>A0A432WPV8</accession>
<organism evidence="1 2">
    <name type="scientific">Aliidiomarina sanyensis</name>
    <dbReference type="NCBI Taxonomy" id="1249555"/>
    <lineage>
        <taxon>Bacteria</taxon>
        <taxon>Pseudomonadati</taxon>
        <taxon>Pseudomonadota</taxon>
        <taxon>Gammaproteobacteria</taxon>
        <taxon>Alteromonadales</taxon>
        <taxon>Idiomarinaceae</taxon>
        <taxon>Aliidiomarina</taxon>
    </lineage>
</organism>
<name>A0A432WPV8_9GAMM</name>
<sequence length="80" mass="9249">MTSLWATNLQNANGVAERVSAPDVERLRVHVNKFDTPYVEVRLHEHLARIQSKWPLLNESLSVVAEQHRGFLRTEEPECE</sequence>
<dbReference type="EMBL" id="PIPM01000002">
    <property type="protein sequence ID" value="RUO35778.1"/>
    <property type="molecule type" value="Genomic_DNA"/>
</dbReference>
<reference evidence="1 2" key="1">
    <citation type="journal article" date="2011" name="Front. Microbiol.">
        <title>Genomic signatures of strain selection and enhancement in Bacillus atrophaeus var. globigii, a historical biowarfare simulant.</title>
        <authorList>
            <person name="Gibbons H.S."/>
            <person name="Broomall S.M."/>
            <person name="McNew L.A."/>
            <person name="Daligault H."/>
            <person name="Chapman C."/>
            <person name="Bruce D."/>
            <person name="Karavis M."/>
            <person name="Krepps M."/>
            <person name="McGregor P.A."/>
            <person name="Hong C."/>
            <person name="Park K.H."/>
            <person name="Akmal A."/>
            <person name="Feldman A."/>
            <person name="Lin J.S."/>
            <person name="Chang W.E."/>
            <person name="Higgs B.W."/>
            <person name="Demirev P."/>
            <person name="Lindquist J."/>
            <person name="Liem A."/>
            <person name="Fochler E."/>
            <person name="Read T.D."/>
            <person name="Tapia R."/>
            <person name="Johnson S."/>
            <person name="Bishop-Lilly K.A."/>
            <person name="Detter C."/>
            <person name="Han C."/>
            <person name="Sozhamannan S."/>
            <person name="Rosenzweig C.N."/>
            <person name="Skowronski E.W."/>
        </authorList>
    </citation>
    <scope>NUCLEOTIDE SEQUENCE [LARGE SCALE GENOMIC DNA]</scope>
    <source>
        <strain evidence="1 2">GYP-17</strain>
    </source>
</reference>
<comment type="caution">
    <text evidence="1">The sequence shown here is derived from an EMBL/GenBank/DDBJ whole genome shotgun (WGS) entry which is preliminary data.</text>
</comment>